<dbReference type="GO" id="GO:0030427">
    <property type="term" value="C:site of polarized growth"/>
    <property type="evidence" value="ECO:0007669"/>
    <property type="project" value="TreeGrafter"/>
</dbReference>
<protein>
    <submittedName>
        <fullName evidence="3">Cell morphogenesis central region domain-containing protein</fullName>
    </submittedName>
</protein>
<feature type="domain" description="Cell morphogenesis central region" evidence="1">
    <location>
        <begin position="235"/>
        <end position="341"/>
    </location>
</feature>
<keyword evidence="2" id="KW-1185">Reference proteome</keyword>
<evidence type="ECO:0000259" key="1">
    <source>
        <dbReference type="Pfam" id="PF14228"/>
    </source>
</evidence>
<dbReference type="WBParaSite" id="nRc.2.0.1.t20209-RA">
    <property type="protein sequence ID" value="nRc.2.0.1.t20209-RA"/>
    <property type="gene ID" value="nRc.2.0.1.g20209"/>
</dbReference>
<dbReference type="GO" id="GO:0000902">
    <property type="term" value="P:cell morphogenesis"/>
    <property type="evidence" value="ECO:0007669"/>
    <property type="project" value="InterPro"/>
</dbReference>
<dbReference type="PANTHER" id="PTHR12295">
    <property type="entry name" value="FURRY-RELATED"/>
    <property type="match status" value="1"/>
</dbReference>
<dbReference type="Proteomes" id="UP000887565">
    <property type="component" value="Unplaced"/>
</dbReference>
<dbReference type="SUPFAM" id="SSF48371">
    <property type="entry name" value="ARM repeat"/>
    <property type="match status" value="1"/>
</dbReference>
<accession>A0A915J268</accession>
<organism evidence="2 3">
    <name type="scientific">Romanomermis culicivorax</name>
    <name type="common">Nematode worm</name>
    <dbReference type="NCBI Taxonomy" id="13658"/>
    <lineage>
        <taxon>Eukaryota</taxon>
        <taxon>Metazoa</taxon>
        <taxon>Ecdysozoa</taxon>
        <taxon>Nematoda</taxon>
        <taxon>Enoplea</taxon>
        <taxon>Dorylaimia</taxon>
        <taxon>Mermithida</taxon>
        <taxon>Mermithoidea</taxon>
        <taxon>Mermithidae</taxon>
        <taxon>Romanomermis</taxon>
    </lineage>
</organism>
<proteinExistence type="predicted"/>
<reference evidence="3" key="1">
    <citation type="submission" date="2022-11" db="UniProtKB">
        <authorList>
            <consortium name="WormBaseParasite"/>
        </authorList>
    </citation>
    <scope>IDENTIFICATION</scope>
</reference>
<dbReference type="GO" id="GO:0031175">
    <property type="term" value="P:neuron projection development"/>
    <property type="evidence" value="ECO:0007669"/>
    <property type="project" value="TreeGrafter"/>
</dbReference>
<evidence type="ECO:0000313" key="3">
    <source>
        <dbReference type="WBParaSite" id="nRc.2.0.1.t20209-RA"/>
    </source>
</evidence>
<sequence>MADMRDLVVLGLGSINPASFDYLLEELAPFLREASERKQENLRRKKRKDLLRLQLIRLMEMAVFRHTISSPQCRSCVDPNTGQLKQVLLDFIENARLYLEADHDRDQQTSSALHLHFAKFVASLVLGFATEKRVNLIPNELRKNLFYLFASWSGRLGLVLDKSRQSRGERDCLSSDEYFAVAGMCAILTCGPVFDSNAISDERGYIFGWMDALISSQHEKVNVLSEETLVLLLDYNSDNAHLLEWVVDKCFTSSSRVADKCFRALASIFSNREYPCDVTSMLNLALMYTGYPVTEMQKQAAELLQILYQRYFTSISHSQIETSPNAHQGMVTSSLDHSYEDLRRRDVVGNRPTSSASHIEEEQNANIVIRRPISMSLTNESTTTSSFDPSRFSKSQITLSQKLAAEHPELTLQIFSDTN</sequence>
<dbReference type="InterPro" id="IPR016024">
    <property type="entry name" value="ARM-type_fold"/>
</dbReference>
<dbReference type="AlphaFoldDB" id="A0A915J268"/>
<dbReference type="InterPro" id="IPR029473">
    <property type="entry name" value="MOR2-PAG1_mid"/>
</dbReference>
<dbReference type="GO" id="GO:0005938">
    <property type="term" value="C:cell cortex"/>
    <property type="evidence" value="ECO:0007669"/>
    <property type="project" value="TreeGrafter"/>
</dbReference>
<dbReference type="InterPro" id="IPR039867">
    <property type="entry name" value="Furry/Tao3/Mor2"/>
</dbReference>
<evidence type="ECO:0000313" key="2">
    <source>
        <dbReference type="Proteomes" id="UP000887565"/>
    </source>
</evidence>
<name>A0A915J268_ROMCU</name>
<dbReference type="Pfam" id="PF14228">
    <property type="entry name" value="MOR2-PAG1_mid"/>
    <property type="match status" value="1"/>
</dbReference>
<dbReference type="PANTHER" id="PTHR12295:SF30">
    <property type="entry name" value="PROTEIN FURRY"/>
    <property type="match status" value="1"/>
</dbReference>